<proteinExistence type="predicted"/>
<dbReference type="AlphaFoldDB" id="A0AA38KKE4"/>
<evidence type="ECO:0000313" key="2">
    <source>
        <dbReference type="Proteomes" id="UP001163798"/>
    </source>
</evidence>
<gene>
    <name evidence="1" type="ORF">GGU10DRAFT_391349</name>
</gene>
<sequence>MIIKSGLALNILPKAIGVTSWIPLDAVAEAILDVAFVKESPPLTINLVHPYPTTWNSIMEAIRESLTQNKGLSSDALQLVPFNEWYAALREADARGPAERVASEMPATKIPEFIDSLVESDKHAIEAVNPNVEAIGMTALDTSNIQRISQRIRDLEPIGMKDAALWVKYWLQHGL</sequence>
<evidence type="ECO:0000313" key="1">
    <source>
        <dbReference type="EMBL" id="KAJ3780134.1"/>
    </source>
</evidence>
<name>A0AA38KKE4_9AGAR</name>
<organism evidence="1 2">
    <name type="scientific">Lentinula aff. detonsa</name>
    <dbReference type="NCBI Taxonomy" id="2804958"/>
    <lineage>
        <taxon>Eukaryota</taxon>
        <taxon>Fungi</taxon>
        <taxon>Dikarya</taxon>
        <taxon>Basidiomycota</taxon>
        <taxon>Agaricomycotina</taxon>
        <taxon>Agaricomycetes</taxon>
        <taxon>Agaricomycetidae</taxon>
        <taxon>Agaricales</taxon>
        <taxon>Marasmiineae</taxon>
        <taxon>Omphalotaceae</taxon>
        <taxon>Lentinula</taxon>
    </lineage>
</organism>
<keyword evidence="2" id="KW-1185">Reference proteome</keyword>
<comment type="caution">
    <text evidence="1">The sequence shown here is derived from an EMBL/GenBank/DDBJ whole genome shotgun (WGS) entry which is preliminary data.</text>
</comment>
<protein>
    <submittedName>
        <fullName evidence="1">Uncharacterized protein</fullName>
    </submittedName>
</protein>
<dbReference type="EMBL" id="MU793896">
    <property type="protein sequence ID" value="KAJ3780134.1"/>
    <property type="molecule type" value="Genomic_DNA"/>
</dbReference>
<accession>A0AA38KKE4</accession>
<dbReference type="Gene3D" id="3.40.50.720">
    <property type="entry name" value="NAD(P)-binding Rossmann-like Domain"/>
    <property type="match status" value="1"/>
</dbReference>
<reference evidence="1" key="1">
    <citation type="submission" date="2022-08" db="EMBL/GenBank/DDBJ databases">
        <authorList>
            <consortium name="DOE Joint Genome Institute"/>
            <person name="Min B."/>
            <person name="Riley R."/>
            <person name="Sierra-Patev S."/>
            <person name="Naranjo-Ortiz M."/>
            <person name="Looney B."/>
            <person name="Konkel Z."/>
            <person name="Slot J.C."/>
            <person name="Sakamoto Y."/>
            <person name="Steenwyk J.L."/>
            <person name="Rokas A."/>
            <person name="Carro J."/>
            <person name="Camarero S."/>
            <person name="Ferreira P."/>
            <person name="Molpeceres G."/>
            <person name="Ruiz-Duenas F.J."/>
            <person name="Serrano A."/>
            <person name="Henrissat B."/>
            <person name="Drula E."/>
            <person name="Hughes K.W."/>
            <person name="Mata J.L."/>
            <person name="Ishikawa N.K."/>
            <person name="Vargas-Isla R."/>
            <person name="Ushijima S."/>
            <person name="Smith C.A."/>
            <person name="Ahrendt S."/>
            <person name="Andreopoulos W."/>
            <person name="He G."/>
            <person name="Labutti K."/>
            <person name="Lipzen A."/>
            <person name="Ng V."/>
            <person name="Sandor L."/>
            <person name="Barry K."/>
            <person name="Martinez A.T."/>
            <person name="Xiao Y."/>
            <person name="Gibbons J.G."/>
            <person name="Terashima K."/>
            <person name="Hibbett D.S."/>
            <person name="Grigoriev I.V."/>
        </authorList>
    </citation>
    <scope>NUCLEOTIDE SEQUENCE</scope>
    <source>
        <strain evidence="1">TFB10291</strain>
    </source>
</reference>
<dbReference type="Proteomes" id="UP001163798">
    <property type="component" value="Unassembled WGS sequence"/>
</dbReference>